<evidence type="ECO:0000313" key="3">
    <source>
        <dbReference type="Proteomes" id="UP001241110"/>
    </source>
</evidence>
<gene>
    <name evidence="2" type="ORF">QNI16_14490</name>
</gene>
<dbReference type="RefSeq" id="WP_313979848.1">
    <property type="nucleotide sequence ID" value="NZ_JASJOS010000006.1"/>
</dbReference>
<sequence length="511" mass="58377">MRRISTLLVTCFCIITSISAQNLTKLGVNGVKLRNFGEIIQNEEIKGYYYFYQLEASGKNSLYQLAVLDENLREINSIEIIKPKWYFLIDGAFNEDAFGFLFYDAKARSTELITFDKTLKETGSLITKVADGLSSSIYTSTMRGMDMGYTLLSAVPHQGFILYTYPKGYKYQVEFYDNSAKMLWSDKAVENKVDVQIADEAFQTEEYIGSLISHKKSLLSNDLDYNLMIHEVKTGKQLFNIPIEDEKFNLSASNIFYEEASHTITIFGEFFELDSKEYKSQGLGFFYKILDMEGHLIRDKFITWQSDIAKVTKVDSKGRIDGKTRVLFHEVFKTADGEMFAIGEQYKKGVSAAGIAASALGGGIAVMQLEIYDMVIFHFGADLSIKEVNFFDKDKSIMTLPQGYSYISAKKLSYLAKIMGAFDYKFSQISKEKNSFVATYIDYDKEKGEKAKNVFGAIVYTPEKTFTTDKIVLNRQSTNYFVRRAKPGYVMVSEYFKKEKKLDVRLEKINF</sequence>
<organism evidence="2 3">
    <name type="scientific">Xanthocytophaga flava</name>
    <dbReference type="NCBI Taxonomy" id="3048013"/>
    <lineage>
        <taxon>Bacteria</taxon>
        <taxon>Pseudomonadati</taxon>
        <taxon>Bacteroidota</taxon>
        <taxon>Cytophagia</taxon>
        <taxon>Cytophagales</taxon>
        <taxon>Rhodocytophagaceae</taxon>
        <taxon>Xanthocytophaga</taxon>
    </lineage>
</organism>
<feature type="signal peptide" evidence="1">
    <location>
        <begin position="1"/>
        <end position="20"/>
    </location>
</feature>
<evidence type="ECO:0000256" key="1">
    <source>
        <dbReference type="SAM" id="SignalP"/>
    </source>
</evidence>
<dbReference type="EMBL" id="JASJOS010000006">
    <property type="protein sequence ID" value="MDJ1481705.1"/>
    <property type="molecule type" value="Genomic_DNA"/>
</dbReference>
<evidence type="ECO:0000313" key="2">
    <source>
        <dbReference type="EMBL" id="MDJ1481705.1"/>
    </source>
</evidence>
<dbReference type="Pfam" id="PF20559">
    <property type="entry name" value="DUF6770"/>
    <property type="match status" value="1"/>
</dbReference>
<proteinExistence type="predicted"/>
<evidence type="ECO:0008006" key="4">
    <source>
        <dbReference type="Google" id="ProtNLM"/>
    </source>
</evidence>
<dbReference type="InterPro" id="IPR046661">
    <property type="entry name" value="DUF6770"/>
</dbReference>
<feature type="chain" id="PRO_5042245651" description="WG repeat-containing protein" evidence="1">
    <location>
        <begin position="21"/>
        <end position="511"/>
    </location>
</feature>
<keyword evidence="1" id="KW-0732">Signal</keyword>
<name>A0AAE3QR74_9BACT</name>
<comment type="caution">
    <text evidence="2">The sequence shown here is derived from an EMBL/GenBank/DDBJ whole genome shotgun (WGS) entry which is preliminary data.</text>
</comment>
<dbReference type="Proteomes" id="UP001241110">
    <property type="component" value="Unassembled WGS sequence"/>
</dbReference>
<reference evidence="2" key="1">
    <citation type="submission" date="2023-05" db="EMBL/GenBank/DDBJ databases">
        <authorList>
            <person name="Zhang X."/>
        </authorList>
    </citation>
    <scope>NUCLEOTIDE SEQUENCE</scope>
    <source>
        <strain evidence="2">YF14B1</strain>
    </source>
</reference>
<accession>A0AAE3QR74</accession>
<protein>
    <recommendedName>
        <fullName evidence="4">WG repeat-containing protein</fullName>
    </recommendedName>
</protein>
<dbReference type="AlphaFoldDB" id="A0AAE3QR74"/>